<proteinExistence type="predicted"/>
<dbReference type="InterPro" id="IPR003609">
    <property type="entry name" value="Pan_app"/>
</dbReference>
<dbReference type="HOGENOM" id="CLU_508335_0_0_1"/>
<dbReference type="EMBL" id="AMQM01007347">
    <property type="status" value="NOT_ANNOTATED_CDS"/>
    <property type="molecule type" value="Genomic_DNA"/>
</dbReference>
<dbReference type="InParanoid" id="T1FVK2"/>
<dbReference type="RefSeq" id="XP_009028284.1">
    <property type="nucleotide sequence ID" value="XM_009030036.1"/>
</dbReference>
<organism evidence="4 5">
    <name type="scientific">Helobdella robusta</name>
    <name type="common">Californian leech</name>
    <dbReference type="NCBI Taxonomy" id="6412"/>
    <lineage>
        <taxon>Eukaryota</taxon>
        <taxon>Metazoa</taxon>
        <taxon>Spiralia</taxon>
        <taxon>Lophotrochozoa</taxon>
        <taxon>Annelida</taxon>
        <taxon>Clitellata</taxon>
        <taxon>Hirudinea</taxon>
        <taxon>Rhynchobdellida</taxon>
        <taxon>Glossiphoniidae</taxon>
        <taxon>Helobdella</taxon>
    </lineage>
</organism>
<feature type="chain" id="PRO_5010981073" description="Apple domain-containing protein" evidence="1">
    <location>
        <begin position="19"/>
        <end position="536"/>
    </location>
</feature>
<feature type="domain" description="Apple" evidence="2">
    <location>
        <begin position="16"/>
        <end position="87"/>
    </location>
</feature>
<evidence type="ECO:0000313" key="5">
    <source>
        <dbReference type="Proteomes" id="UP000015101"/>
    </source>
</evidence>
<dbReference type="OrthoDB" id="406152at2759"/>
<protein>
    <recommendedName>
        <fullName evidence="2">Apple domain-containing protein</fullName>
    </recommendedName>
</protein>
<dbReference type="KEGG" id="hro:HELRODRAFT_194006"/>
<dbReference type="AlphaFoldDB" id="T1FVK2"/>
<feature type="signal peptide" evidence="1">
    <location>
        <begin position="1"/>
        <end position="18"/>
    </location>
</feature>
<evidence type="ECO:0000313" key="3">
    <source>
        <dbReference type="EMBL" id="ESN93647.1"/>
    </source>
</evidence>
<dbReference type="Proteomes" id="UP000015101">
    <property type="component" value="Unassembled WGS sequence"/>
</dbReference>
<gene>
    <name evidence="4" type="primary">20212848</name>
    <name evidence="3" type="ORF">HELRODRAFT_194006</name>
</gene>
<keyword evidence="5" id="KW-1185">Reference proteome</keyword>
<evidence type="ECO:0000256" key="1">
    <source>
        <dbReference type="SAM" id="SignalP"/>
    </source>
</evidence>
<dbReference type="CTD" id="20212848"/>
<accession>T1FVK2</accession>
<dbReference type="EMBL" id="KB097599">
    <property type="protein sequence ID" value="ESN93647.1"/>
    <property type="molecule type" value="Genomic_DNA"/>
</dbReference>
<reference evidence="5" key="1">
    <citation type="submission" date="2012-12" db="EMBL/GenBank/DDBJ databases">
        <authorList>
            <person name="Hellsten U."/>
            <person name="Grimwood J."/>
            <person name="Chapman J.A."/>
            <person name="Shapiro H."/>
            <person name="Aerts A."/>
            <person name="Otillar R.P."/>
            <person name="Terry A.Y."/>
            <person name="Boore J.L."/>
            <person name="Simakov O."/>
            <person name="Marletaz F."/>
            <person name="Cho S.-J."/>
            <person name="Edsinger-Gonzales E."/>
            <person name="Havlak P."/>
            <person name="Kuo D.-H."/>
            <person name="Larsson T."/>
            <person name="Lv J."/>
            <person name="Arendt D."/>
            <person name="Savage R."/>
            <person name="Osoegawa K."/>
            <person name="de Jong P."/>
            <person name="Lindberg D.R."/>
            <person name="Seaver E.C."/>
            <person name="Weisblat D.A."/>
            <person name="Putnam N.H."/>
            <person name="Grigoriev I.V."/>
            <person name="Rokhsar D.S."/>
        </authorList>
    </citation>
    <scope>NUCLEOTIDE SEQUENCE</scope>
</reference>
<name>T1FVK2_HELRO</name>
<sequence>MKISLIFVLVYNFLTCYGQTNCWSPKPNLQMFGGTQISAQSTEECQNLCLSTPGCKAIEYTGNCYTFNIDAVPTASNPAIIHYILTCSCSWKPYVESQSYGGIFQNDVTSLDQCKTKCIKQGFSNCLAVEWETSKNQCFFFKTKNSPTYSNVKNIDHYIWDCQSQGVSVTPTIAATIPQPSAAPTCTWQISYNSNTPGGSLQSTALNIDLCKQACIGNFNCMYGFDWNSNEQPGRQCWLSITENIVNNNLISHYKYNCTASNTPYWNVTYGYNSPGGVLMPSVYSIDDCKVKCTRESSCYYGFDWDNRAAIGAQCWISVSNKLTSYSQVDHYGLTQGLPTQSPVDQSPCTWNSFANSNSPGGVAKPLYTTIPDCQKYCRTSGKAVCTGIDWDPNNFFKCWFSTSNYTNINGFKGVTHYNYSCPGDPEVGPSTQSASTQHPKKFNNSKIKINFHIAVGWGCNNYRVYYNSAGKFGDGILKPYTDQTICRNQCTVQPSCKAYEWRDDSADKCWFYSSEAAPPYVGTVSFRTYYLFVPC</sequence>
<dbReference type="GeneID" id="20212848"/>
<dbReference type="PROSITE" id="PS50948">
    <property type="entry name" value="PAN"/>
    <property type="match status" value="1"/>
</dbReference>
<keyword evidence="1" id="KW-0732">Signal</keyword>
<evidence type="ECO:0000313" key="4">
    <source>
        <dbReference type="EnsemblMetazoa" id="HelroP194006"/>
    </source>
</evidence>
<dbReference type="EnsemblMetazoa" id="HelroT194006">
    <property type="protein sequence ID" value="HelroP194006"/>
    <property type="gene ID" value="HelroG194006"/>
</dbReference>
<reference evidence="4" key="3">
    <citation type="submission" date="2015-06" db="UniProtKB">
        <authorList>
            <consortium name="EnsemblMetazoa"/>
        </authorList>
    </citation>
    <scope>IDENTIFICATION</scope>
</reference>
<dbReference type="Gene3D" id="3.50.4.10">
    <property type="entry name" value="Hepatocyte Growth Factor"/>
    <property type="match status" value="5"/>
</dbReference>
<evidence type="ECO:0000259" key="2">
    <source>
        <dbReference type="PROSITE" id="PS50948"/>
    </source>
</evidence>
<reference evidence="3 5" key="2">
    <citation type="journal article" date="2013" name="Nature">
        <title>Insights into bilaterian evolution from three spiralian genomes.</title>
        <authorList>
            <person name="Simakov O."/>
            <person name="Marletaz F."/>
            <person name="Cho S.J."/>
            <person name="Edsinger-Gonzales E."/>
            <person name="Havlak P."/>
            <person name="Hellsten U."/>
            <person name="Kuo D.H."/>
            <person name="Larsson T."/>
            <person name="Lv J."/>
            <person name="Arendt D."/>
            <person name="Savage R."/>
            <person name="Osoegawa K."/>
            <person name="de Jong P."/>
            <person name="Grimwood J."/>
            <person name="Chapman J.A."/>
            <person name="Shapiro H."/>
            <person name="Aerts A."/>
            <person name="Otillar R.P."/>
            <person name="Terry A.Y."/>
            <person name="Boore J.L."/>
            <person name="Grigoriev I.V."/>
            <person name="Lindberg D.R."/>
            <person name="Seaver E.C."/>
            <person name="Weisblat D.A."/>
            <person name="Putnam N.H."/>
            <person name="Rokhsar D.S."/>
        </authorList>
    </citation>
    <scope>NUCLEOTIDE SEQUENCE</scope>
</reference>